<proteinExistence type="predicted"/>
<evidence type="ECO:0000313" key="2">
    <source>
        <dbReference type="Proteomes" id="UP000245207"/>
    </source>
</evidence>
<accession>A0A2U1LWE0</accession>
<protein>
    <submittedName>
        <fullName evidence="1">Proteasome subunit alpha type-1-B</fullName>
    </submittedName>
</protein>
<dbReference type="AlphaFoldDB" id="A0A2U1LWE0"/>
<keyword evidence="1" id="KW-0647">Proteasome</keyword>
<dbReference type="OrthoDB" id="431557at2759"/>
<dbReference type="EMBL" id="PKPP01007462">
    <property type="protein sequence ID" value="PWA53312.1"/>
    <property type="molecule type" value="Genomic_DNA"/>
</dbReference>
<dbReference type="Proteomes" id="UP000245207">
    <property type="component" value="Unassembled WGS sequence"/>
</dbReference>
<reference evidence="1 2" key="1">
    <citation type="journal article" date="2018" name="Mol. Plant">
        <title>The genome of Artemisia annua provides insight into the evolution of Asteraceae family and artemisinin biosynthesis.</title>
        <authorList>
            <person name="Shen Q."/>
            <person name="Zhang L."/>
            <person name="Liao Z."/>
            <person name="Wang S."/>
            <person name="Yan T."/>
            <person name="Shi P."/>
            <person name="Liu M."/>
            <person name="Fu X."/>
            <person name="Pan Q."/>
            <person name="Wang Y."/>
            <person name="Lv Z."/>
            <person name="Lu X."/>
            <person name="Zhang F."/>
            <person name="Jiang W."/>
            <person name="Ma Y."/>
            <person name="Chen M."/>
            <person name="Hao X."/>
            <person name="Li L."/>
            <person name="Tang Y."/>
            <person name="Lv G."/>
            <person name="Zhou Y."/>
            <person name="Sun X."/>
            <person name="Brodelius P.E."/>
            <person name="Rose J.K.C."/>
            <person name="Tang K."/>
        </authorList>
    </citation>
    <scope>NUCLEOTIDE SEQUENCE [LARGE SCALE GENOMIC DNA]</scope>
    <source>
        <strain evidence="2">cv. Huhao1</strain>
        <tissue evidence="1">Leaf</tissue>
    </source>
</reference>
<evidence type="ECO:0000313" key="1">
    <source>
        <dbReference type="EMBL" id="PWA53312.1"/>
    </source>
</evidence>
<dbReference type="GO" id="GO:0000502">
    <property type="term" value="C:proteasome complex"/>
    <property type="evidence" value="ECO:0007669"/>
    <property type="project" value="UniProtKB-KW"/>
</dbReference>
<comment type="caution">
    <text evidence="1">The sequence shown here is derived from an EMBL/GenBank/DDBJ whole genome shotgun (WGS) entry which is preliminary data.</text>
</comment>
<organism evidence="1 2">
    <name type="scientific">Artemisia annua</name>
    <name type="common">Sweet wormwood</name>
    <dbReference type="NCBI Taxonomy" id="35608"/>
    <lineage>
        <taxon>Eukaryota</taxon>
        <taxon>Viridiplantae</taxon>
        <taxon>Streptophyta</taxon>
        <taxon>Embryophyta</taxon>
        <taxon>Tracheophyta</taxon>
        <taxon>Spermatophyta</taxon>
        <taxon>Magnoliopsida</taxon>
        <taxon>eudicotyledons</taxon>
        <taxon>Gunneridae</taxon>
        <taxon>Pentapetalae</taxon>
        <taxon>asterids</taxon>
        <taxon>campanulids</taxon>
        <taxon>Asterales</taxon>
        <taxon>Asteraceae</taxon>
        <taxon>Asteroideae</taxon>
        <taxon>Anthemideae</taxon>
        <taxon>Artemisiinae</taxon>
        <taxon>Artemisia</taxon>
    </lineage>
</organism>
<keyword evidence="2" id="KW-1185">Reference proteome</keyword>
<gene>
    <name evidence="1" type="ORF">CTI12_AA446290</name>
</gene>
<dbReference type="STRING" id="35608.A0A2U1LWE0"/>
<sequence>MEAVKQRSAAIGLRSKTHVVLACVNKSNSEISSHGSNRNNVTGSNRKNSSDLNSLDAIKFIGWCGVDGTRGGWRLSVCGLNVVYEKYREEGIFKNKKLKLSGFSFNDKSTFSSSGALLVDKVAVKKLKCELWDEEATDSEYMTKSCMGRGLFPFPTMYFRFIVI</sequence>
<name>A0A2U1LWE0_ARTAN</name>